<proteinExistence type="predicted"/>
<organism evidence="1 2">
    <name type="scientific">Elasticomyces elasticus</name>
    <dbReference type="NCBI Taxonomy" id="574655"/>
    <lineage>
        <taxon>Eukaryota</taxon>
        <taxon>Fungi</taxon>
        <taxon>Dikarya</taxon>
        <taxon>Ascomycota</taxon>
        <taxon>Pezizomycotina</taxon>
        <taxon>Dothideomycetes</taxon>
        <taxon>Dothideomycetidae</taxon>
        <taxon>Mycosphaerellales</taxon>
        <taxon>Teratosphaeriaceae</taxon>
        <taxon>Elasticomyces</taxon>
    </lineage>
</organism>
<name>A0AAN7ZRD4_9PEZI</name>
<evidence type="ECO:0000313" key="2">
    <source>
        <dbReference type="Proteomes" id="UP001310594"/>
    </source>
</evidence>
<dbReference type="Proteomes" id="UP001310594">
    <property type="component" value="Unassembled WGS sequence"/>
</dbReference>
<dbReference type="EMBL" id="JAVRQU010000018">
    <property type="protein sequence ID" value="KAK5692867.1"/>
    <property type="molecule type" value="Genomic_DNA"/>
</dbReference>
<gene>
    <name evidence="1" type="ORF">LTR97_010343</name>
</gene>
<accession>A0AAN7ZRD4</accession>
<sequence>MPRHYQHGGMYCGGMFPFGGAALTGLYQGGGWGSPRYGSGSSGGGGGFNRGFWNSFVTSKVAEDNDRVASSVEAEAEDASTDLVVTGTVDHAGMMEVRTTGIGRPITSTGMPE</sequence>
<protein>
    <submittedName>
        <fullName evidence="1">Uncharacterized protein</fullName>
    </submittedName>
</protein>
<evidence type="ECO:0000313" key="1">
    <source>
        <dbReference type="EMBL" id="KAK5692867.1"/>
    </source>
</evidence>
<comment type="caution">
    <text evidence="1">The sequence shown here is derived from an EMBL/GenBank/DDBJ whole genome shotgun (WGS) entry which is preliminary data.</text>
</comment>
<reference evidence="1" key="1">
    <citation type="submission" date="2023-08" db="EMBL/GenBank/DDBJ databases">
        <title>Black Yeasts Isolated from many extreme environments.</title>
        <authorList>
            <person name="Coleine C."/>
            <person name="Stajich J.E."/>
            <person name="Selbmann L."/>
        </authorList>
    </citation>
    <scope>NUCLEOTIDE SEQUENCE</scope>
    <source>
        <strain evidence="1">CCFEE 5810</strain>
    </source>
</reference>
<dbReference type="AlphaFoldDB" id="A0AAN7ZRD4"/>